<organism evidence="1 2">
    <name type="scientific">Gossypium anomalum</name>
    <dbReference type="NCBI Taxonomy" id="47600"/>
    <lineage>
        <taxon>Eukaryota</taxon>
        <taxon>Viridiplantae</taxon>
        <taxon>Streptophyta</taxon>
        <taxon>Embryophyta</taxon>
        <taxon>Tracheophyta</taxon>
        <taxon>Spermatophyta</taxon>
        <taxon>Magnoliopsida</taxon>
        <taxon>eudicotyledons</taxon>
        <taxon>Gunneridae</taxon>
        <taxon>Pentapetalae</taxon>
        <taxon>rosids</taxon>
        <taxon>malvids</taxon>
        <taxon>Malvales</taxon>
        <taxon>Malvaceae</taxon>
        <taxon>Malvoideae</taxon>
        <taxon>Gossypium</taxon>
    </lineage>
</organism>
<dbReference type="EMBL" id="JAHUZN010000010">
    <property type="protein sequence ID" value="KAG8481456.1"/>
    <property type="molecule type" value="Genomic_DNA"/>
</dbReference>
<evidence type="ECO:0000313" key="1">
    <source>
        <dbReference type="EMBL" id="KAG8481456.1"/>
    </source>
</evidence>
<name>A0A8J5YLN5_9ROSI</name>
<gene>
    <name evidence="1" type="ORF">CXB51_026294</name>
</gene>
<evidence type="ECO:0008006" key="3">
    <source>
        <dbReference type="Google" id="ProtNLM"/>
    </source>
</evidence>
<reference evidence="1 2" key="1">
    <citation type="journal article" date="2021" name="bioRxiv">
        <title>The Gossypium anomalum genome as a resource for cotton improvement and evolutionary analysis of hybrid incompatibility.</title>
        <authorList>
            <person name="Grover C.E."/>
            <person name="Yuan D."/>
            <person name="Arick M.A."/>
            <person name="Miller E.R."/>
            <person name="Hu G."/>
            <person name="Peterson D.G."/>
            <person name="Wendel J.F."/>
            <person name="Udall J.A."/>
        </authorList>
    </citation>
    <scope>NUCLEOTIDE SEQUENCE [LARGE SCALE GENOMIC DNA]</scope>
    <source>
        <strain evidence="1">JFW-Udall</strain>
        <tissue evidence="1">Leaf</tissue>
    </source>
</reference>
<sequence length="204" mass="22745">MVLEVNPFAFASQKVATLIDDSNFLPWKQHFLLVVKTHCFQHYLDGIVVVPPLTVADDDGSLVENPTFVQYEQQDAAISAWLLSIVSPSLHNRLIGDSSFASMLWSVLNRIFGSQSITKAKRYRSLLHNYRKNDMSMSNFLAGIKHLCDCLAGCGQKVFQEEQQSAILNGVPPEYDHVVSIITTSQTPFDLQRIATALLDAEAC</sequence>
<evidence type="ECO:0000313" key="2">
    <source>
        <dbReference type="Proteomes" id="UP000701853"/>
    </source>
</evidence>
<protein>
    <recommendedName>
        <fullName evidence="3">Retrotransposon Copia-like N-terminal domain-containing protein</fullName>
    </recommendedName>
</protein>
<dbReference type="PANTHER" id="PTHR47481">
    <property type="match status" value="1"/>
</dbReference>
<dbReference type="PANTHER" id="PTHR47481:SF30">
    <property type="entry name" value="CCHC-TYPE DOMAIN-CONTAINING PROTEIN"/>
    <property type="match status" value="1"/>
</dbReference>
<dbReference type="AlphaFoldDB" id="A0A8J5YLN5"/>
<keyword evidence="2" id="KW-1185">Reference proteome</keyword>
<proteinExistence type="predicted"/>
<comment type="caution">
    <text evidence="1">The sequence shown here is derived from an EMBL/GenBank/DDBJ whole genome shotgun (WGS) entry which is preliminary data.</text>
</comment>
<dbReference type="OrthoDB" id="973354at2759"/>
<accession>A0A8J5YLN5</accession>
<dbReference type="Proteomes" id="UP000701853">
    <property type="component" value="Chromosome 10"/>
</dbReference>
<dbReference type="Pfam" id="PF14223">
    <property type="entry name" value="Retrotran_gag_2"/>
    <property type="match status" value="1"/>
</dbReference>